<sequence length="88" mass="10108">MLNEDGDVIPDVENPIMGPDSLNADLFVRYGKKIFDEKIDWIIQFNARNLYRADGNDDIPVRADADGGISRIRIPNAQEFYLTNTFRF</sequence>
<evidence type="ECO:0000313" key="1">
    <source>
        <dbReference type="EMBL" id="MBK1879704.1"/>
    </source>
</evidence>
<evidence type="ECO:0000313" key="2">
    <source>
        <dbReference type="Proteomes" id="UP000617628"/>
    </source>
</evidence>
<gene>
    <name evidence="1" type="ORF">JIN87_22655</name>
</gene>
<dbReference type="Proteomes" id="UP000617628">
    <property type="component" value="Unassembled WGS sequence"/>
</dbReference>
<protein>
    <recommendedName>
        <fullName evidence="3">TonB-dependent receptor</fullName>
    </recommendedName>
</protein>
<comment type="caution">
    <text evidence="1">The sequence shown here is derived from an EMBL/GenBank/DDBJ whole genome shotgun (WGS) entry which is preliminary data.</text>
</comment>
<dbReference type="AlphaFoldDB" id="A0A934S264"/>
<dbReference type="EMBL" id="JAENIL010000055">
    <property type="protein sequence ID" value="MBK1879704.1"/>
    <property type="molecule type" value="Genomic_DNA"/>
</dbReference>
<accession>A0A934S264</accession>
<evidence type="ECO:0008006" key="3">
    <source>
        <dbReference type="Google" id="ProtNLM"/>
    </source>
</evidence>
<reference evidence="1" key="1">
    <citation type="submission" date="2021-01" db="EMBL/GenBank/DDBJ databases">
        <title>Modified the classification status of verrucomicrobia.</title>
        <authorList>
            <person name="Feng X."/>
        </authorList>
    </citation>
    <scope>NUCLEOTIDE SEQUENCE</scope>
    <source>
        <strain evidence="1">KCTC 13126</strain>
    </source>
</reference>
<keyword evidence="2" id="KW-1185">Reference proteome</keyword>
<dbReference type="RefSeq" id="WP_200357918.1">
    <property type="nucleotide sequence ID" value="NZ_JAENIL010000055.1"/>
</dbReference>
<name>A0A934S264_9BACT</name>
<proteinExistence type="predicted"/>
<organism evidence="1 2">
    <name type="scientific">Pelagicoccus mobilis</name>
    <dbReference type="NCBI Taxonomy" id="415221"/>
    <lineage>
        <taxon>Bacteria</taxon>
        <taxon>Pseudomonadati</taxon>
        <taxon>Verrucomicrobiota</taxon>
        <taxon>Opitutia</taxon>
        <taxon>Puniceicoccales</taxon>
        <taxon>Pelagicoccaceae</taxon>
        <taxon>Pelagicoccus</taxon>
    </lineage>
</organism>